<feature type="region of interest" description="Disordered" evidence="1">
    <location>
        <begin position="91"/>
        <end position="125"/>
    </location>
</feature>
<keyword evidence="4" id="KW-1185">Reference proteome</keyword>
<evidence type="ECO:0000313" key="4">
    <source>
        <dbReference type="Proteomes" id="UP000799766"/>
    </source>
</evidence>
<feature type="compositionally biased region" description="Polar residues" evidence="1">
    <location>
        <begin position="37"/>
        <end position="68"/>
    </location>
</feature>
<dbReference type="EMBL" id="MU001694">
    <property type="protein sequence ID" value="KAF2453993.1"/>
    <property type="molecule type" value="Genomic_DNA"/>
</dbReference>
<dbReference type="Pfam" id="PF20233">
    <property type="entry name" value="DUF6590"/>
    <property type="match status" value="1"/>
</dbReference>
<dbReference type="PANTHER" id="PTHR35391:SF5">
    <property type="entry name" value="DUF6590 DOMAIN-CONTAINING PROTEIN"/>
    <property type="match status" value="1"/>
</dbReference>
<evidence type="ECO:0000259" key="2">
    <source>
        <dbReference type="Pfam" id="PF20233"/>
    </source>
</evidence>
<feature type="compositionally biased region" description="Polar residues" evidence="1">
    <location>
        <begin position="99"/>
        <end position="112"/>
    </location>
</feature>
<protein>
    <recommendedName>
        <fullName evidence="2">DUF6590 domain-containing protein</fullName>
    </recommendedName>
</protein>
<evidence type="ECO:0000313" key="3">
    <source>
        <dbReference type="EMBL" id="KAF2453993.1"/>
    </source>
</evidence>
<dbReference type="AlphaFoldDB" id="A0A6A6NRS9"/>
<gene>
    <name evidence="3" type="ORF">BDY21DRAFT_354755</name>
</gene>
<name>A0A6A6NRS9_9PEZI</name>
<dbReference type="InterPro" id="IPR046497">
    <property type="entry name" value="DUF6590"/>
</dbReference>
<reference evidence="3" key="1">
    <citation type="journal article" date="2020" name="Stud. Mycol.">
        <title>101 Dothideomycetes genomes: a test case for predicting lifestyles and emergence of pathogens.</title>
        <authorList>
            <person name="Haridas S."/>
            <person name="Albert R."/>
            <person name="Binder M."/>
            <person name="Bloem J."/>
            <person name="Labutti K."/>
            <person name="Salamov A."/>
            <person name="Andreopoulos B."/>
            <person name="Baker S."/>
            <person name="Barry K."/>
            <person name="Bills G."/>
            <person name="Bluhm B."/>
            <person name="Cannon C."/>
            <person name="Castanera R."/>
            <person name="Culley D."/>
            <person name="Daum C."/>
            <person name="Ezra D."/>
            <person name="Gonzalez J."/>
            <person name="Henrissat B."/>
            <person name="Kuo A."/>
            <person name="Liang C."/>
            <person name="Lipzen A."/>
            <person name="Lutzoni F."/>
            <person name="Magnuson J."/>
            <person name="Mondo S."/>
            <person name="Nolan M."/>
            <person name="Ohm R."/>
            <person name="Pangilinan J."/>
            <person name="Park H.-J."/>
            <person name="Ramirez L."/>
            <person name="Alfaro M."/>
            <person name="Sun H."/>
            <person name="Tritt A."/>
            <person name="Yoshinaga Y."/>
            <person name="Zwiers L.-H."/>
            <person name="Turgeon B."/>
            <person name="Goodwin S."/>
            <person name="Spatafora J."/>
            <person name="Crous P."/>
            <person name="Grigoriev I."/>
        </authorList>
    </citation>
    <scope>NUCLEOTIDE SEQUENCE</scope>
    <source>
        <strain evidence="3">ATCC 16933</strain>
    </source>
</reference>
<feature type="region of interest" description="Disordered" evidence="1">
    <location>
        <begin position="29"/>
        <end position="77"/>
    </location>
</feature>
<feature type="domain" description="DUF6590" evidence="2">
    <location>
        <begin position="144"/>
        <end position="298"/>
    </location>
</feature>
<dbReference type="Proteomes" id="UP000799766">
    <property type="component" value="Unassembled WGS sequence"/>
</dbReference>
<organism evidence="3 4">
    <name type="scientific">Lineolata rhizophorae</name>
    <dbReference type="NCBI Taxonomy" id="578093"/>
    <lineage>
        <taxon>Eukaryota</taxon>
        <taxon>Fungi</taxon>
        <taxon>Dikarya</taxon>
        <taxon>Ascomycota</taxon>
        <taxon>Pezizomycotina</taxon>
        <taxon>Dothideomycetes</taxon>
        <taxon>Dothideomycetes incertae sedis</taxon>
        <taxon>Lineolatales</taxon>
        <taxon>Lineolataceae</taxon>
        <taxon>Lineolata</taxon>
    </lineage>
</organism>
<proteinExistence type="predicted"/>
<evidence type="ECO:0000256" key="1">
    <source>
        <dbReference type="SAM" id="MobiDB-lite"/>
    </source>
</evidence>
<accession>A0A6A6NRS9</accession>
<dbReference type="OrthoDB" id="3559580at2759"/>
<sequence>MTNPGGWIWDSGCQRSYRIVADSEGNATIDWAPPQCSPQVTQGQSAQDTHATQEPRTPTSHGAFSSPSPGFDPAPLAYNARTCASSRRLSRAPHPYLPSAQSVSSPDNQNPGNRGYRRIGTRDESRDEEFLDHRFRRVRANPTRRFFKFGRVFVMLWSEPAGGNAEDASQSSITTNHMGEPVHSKLRRFVVVSPNDAHCICLPIATYGGQGCSKPGVKVADHAVIFSGDPTTTPPTSLSNEGEFTKRPIRVELGRNVDPEEFALDPMSRINFAKAYTVEHNVKVIGIGVVAEEHHHLLHSYFRSALGFD</sequence>
<dbReference type="PANTHER" id="PTHR35391">
    <property type="entry name" value="C2H2-TYPE DOMAIN-CONTAINING PROTEIN-RELATED"/>
    <property type="match status" value="1"/>
</dbReference>